<feature type="transmembrane region" description="Helical" evidence="9">
    <location>
        <begin position="80"/>
        <end position="108"/>
    </location>
</feature>
<evidence type="ECO:0000256" key="5">
    <source>
        <dbReference type="ARBA" id="ARBA00023040"/>
    </source>
</evidence>
<evidence type="ECO:0000256" key="7">
    <source>
        <dbReference type="ARBA" id="ARBA00023170"/>
    </source>
</evidence>
<dbReference type="EnsemblMetazoa" id="CLYHEMT019663.1">
    <property type="protein sequence ID" value="CLYHEMP019663.1"/>
    <property type="gene ID" value="CLYHEMG019663"/>
</dbReference>
<keyword evidence="4 9" id="KW-1133">Transmembrane helix</keyword>
<evidence type="ECO:0000256" key="4">
    <source>
        <dbReference type="ARBA" id="ARBA00022989"/>
    </source>
</evidence>
<dbReference type="GeneID" id="136824797"/>
<dbReference type="CDD" id="cd00637">
    <property type="entry name" value="7tm_classA_rhodopsin-like"/>
    <property type="match status" value="1"/>
</dbReference>
<sequence length="401" mass="45041">MDTVRILKFISLLIIQLIAVFGNCLMIIVGFKCKSLRNFQNAFIFNMAFADFLQGALIMTSALINIYYGHWAKGYTACEIFGILKVTLTLSSVYSLSGTSVLRYFYVVKRTKRMNTIKKAATCIVASWLICIFLAMTPLFNWGILGYEDGKEVCTVLFHLTTSHTLVVFITGLFLNVIIMVVCYFFIFLTLHRTNKRMGVNSTVSAISKNVGVVASPTGSTISSIELVANEHALINSPPLNGSKSDMKRYDQKYNDYKTCVGSVIQNDKTQAQQIPPKSLITRENSVPIDNTRNNSAPGHKRARRASSFQNIPPTEMNLLKTVVTIVVVFICCWTPYVLFNMIRMFGSSDDNNIADTITMWLGFINSAVNPVIYGVMNKQFRNAMKEILCLRKRSSVYSPR</sequence>
<dbReference type="RefSeq" id="XP_066936877.1">
    <property type="nucleotide sequence ID" value="XM_067080776.1"/>
</dbReference>
<dbReference type="Gene3D" id="1.20.1070.10">
    <property type="entry name" value="Rhodopsin 7-helix transmembrane proteins"/>
    <property type="match status" value="1"/>
</dbReference>
<feature type="domain" description="G-protein coupled receptors family 1 profile" evidence="10">
    <location>
        <begin position="22"/>
        <end position="374"/>
    </location>
</feature>
<dbReference type="SMART" id="SM01381">
    <property type="entry name" value="7TM_GPCR_Srsx"/>
    <property type="match status" value="1"/>
</dbReference>
<evidence type="ECO:0000313" key="11">
    <source>
        <dbReference type="EnsemblMetazoa" id="CLYHEMP019663.1"/>
    </source>
</evidence>
<feature type="transmembrane region" description="Helical" evidence="9">
    <location>
        <begin position="358"/>
        <end position="377"/>
    </location>
</feature>
<evidence type="ECO:0000256" key="1">
    <source>
        <dbReference type="ARBA" id="ARBA00004651"/>
    </source>
</evidence>
<evidence type="ECO:0000256" key="3">
    <source>
        <dbReference type="ARBA" id="ARBA00022692"/>
    </source>
</evidence>
<dbReference type="SUPFAM" id="SSF81321">
    <property type="entry name" value="Family A G protein-coupled receptor-like"/>
    <property type="match status" value="1"/>
</dbReference>
<organism evidence="11 12">
    <name type="scientific">Clytia hemisphaerica</name>
    <dbReference type="NCBI Taxonomy" id="252671"/>
    <lineage>
        <taxon>Eukaryota</taxon>
        <taxon>Metazoa</taxon>
        <taxon>Cnidaria</taxon>
        <taxon>Hydrozoa</taxon>
        <taxon>Hydroidolina</taxon>
        <taxon>Leptothecata</taxon>
        <taxon>Obeliida</taxon>
        <taxon>Clytiidae</taxon>
        <taxon>Clytia</taxon>
    </lineage>
</organism>
<dbReference type="GO" id="GO:0005886">
    <property type="term" value="C:plasma membrane"/>
    <property type="evidence" value="ECO:0007669"/>
    <property type="project" value="UniProtKB-SubCell"/>
</dbReference>
<keyword evidence="8" id="KW-0807">Transducer</keyword>
<dbReference type="PANTHER" id="PTHR22752">
    <property type="entry name" value="G PROTEIN-COUPLED RECEPTOR"/>
    <property type="match status" value="1"/>
</dbReference>
<evidence type="ECO:0000256" key="8">
    <source>
        <dbReference type="ARBA" id="ARBA00023224"/>
    </source>
</evidence>
<feature type="transmembrane region" description="Helical" evidence="9">
    <location>
        <begin position="6"/>
        <end position="31"/>
    </location>
</feature>
<feature type="transmembrane region" description="Helical" evidence="9">
    <location>
        <begin position="120"/>
        <end position="145"/>
    </location>
</feature>
<evidence type="ECO:0000313" key="12">
    <source>
        <dbReference type="Proteomes" id="UP000594262"/>
    </source>
</evidence>
<evidence type="ECO:0000256" key="9">
    <source>
        <dbReference type="SAM" id="Phobius"/>
    </source>
</evidence>
<feature type="transmembrane region" description="Helical" evidence="9">
    <location>
        <begin position="165"/>
        <end position="189"/>
    </location>
</feature>
<keyword evidence="2" id="KW-1003">Cell membrane</keyword>
<accession>A0A7M5X8Q9</accession>
<name>A0A7M5X8Q9_9CNID</name>
<dbReference type="AlphaFoldDB" id="A0A7M5X8Q9"/>
<proteinExistence type="predicted"/>
<keyword evidence="12" id="KW-1185">Reference proteome</keyword>
<evidence type="ECO:0000256" key="6">
    <source>
        <dbReference type="ARBA" id="ARBA00023136"/>
    </source>
</evidence>
<dbReference type="GO" id="GO:0004930">
    <property type="term" value="F:G protein-coupled receptor activity"/>
    <property type="evidence" value="ECO:0007669"/>
    <property type="project" value="UniProtKB-KW"/>
</dbReference>
<feature type="transmembrane region" description="Helical" evidence="9">
    <location>
        <begin position="319"/>
        <end position="338"/>
    </location>
</feature>
<evidence type="ECO:0000259" key="10">
    <source>
        <dbReference type="PROSITE" id="PS50262"/>
    </source>
</evidence>
<dbReference type="PROSITE" id="PS50262">
    <property type="entry name" value="G_PROTEIN_RECEP_F1_2"/>
    <property type="match status" value="1"/>
</dbReference>
<dbReference type="OrthoDB" id="10071887at2759"/>
<dbReference type="InterPro" id="IPR000276">
    <property type="entry name" value="GPCR_Rhodpsn"/>
</dbReference>
<comment type="subcellular location">
    <subcellularLocation>
        <location evidence="1">Cell membrane</location>
        <topology evidence="1">Multi-pass membrane protein</topology>
    </subcellularLocation>
</comment>
<dbReference type="Proteomes" id="UP000594262">
    <property type="component" value="Unplaced"/>
</dbReference>
<keyword evidence="7" id="KW-0675">Receptor</keyword>
<keyword evidence="3 9" id="KW-0812">Transmembrane</keyword>
<keyword evidence="5" id="KW-0297">G-protein coupled receptor</keyword>
<keyword evidence="6 9" id="KW-0472">Membrane</keyword>
<evidence type="ECO:0000256" key="2">
    <source>
        <dbReference type="ARBA" id="ARBA00022475"/>
    </source>
</evidence>
<dbReference type="PRINTS" id="PR00237">
    <property type="entry name" value="GPCRRHODOPSN"/>
</dbReference>
<reference evidence="11" key="1">
    <citation type="submission" date="2021-01" db="UniProtKB">
        <authorList>
            <consortium name="EnsemblMetazoa"/>
        </authorList>
    </citation>
    <scope>IDENTIFICATION</scope>
</reference>
<protein>
    <recommendedName>
        <fullName evidence="10">G-protein coupled receptors family 1 profile domain-containing protein</fullName>
    </recommendedName>
</protein>
<dbReference type="Pfam" id="PF00001">
    <property type="entry name" value="7tm_1"/>
    <property type="match status" value="1"/>
</dbReference>
<dbReference type="InterPro" id="IPR017452">
    <property type="entry name" value="GPCR_Rhodpsn_7TM"/>
</dbReference>
<feature type="transmembrane region" description="Helical" evidence="9">
    <location>
        <begin position="43"/>
        <end position="68"/>
    </location>
</feature>